<proteinExistence type="inferred from homology"/>
<dbReference type="PROSITE" id="PS00122">
    <property type="entry name" value="CARBOXYLESTERASE_B_1"/>
    <property type="match status" value="1"/>
</dbReference>
<dbReference type="SUPFAM" id="SSF53474">
    <property type="entry name" value="alpha/beta-Hydrolases"/>
    <property type="match status" value="1"/>
</dbReference>
<dbReference type="Proteomes" id="UP000284706">
    <property type="component" value="Unassembled WGS sequence"/>
</dbReference>
<accession>A0A409VWF9</accession>
<name>A0A409VWF9_9AGAR</name>
<dbReference type="GO" id="GO:0052689">
    <property type="term" value="F:carboxylic ester hydrolase activity"/>
    <property type="evidence" value="ECO:0007669"/>
    <property type="project" value="TreeGrafter"/>
</dbReference>
<feature type="chain" id="PRO_5018810005" description="Carboxylic ester hydrolase" evidence="3">
    <location>
        <begin position="20"/>
        <end position="508"/>
    </location>
</feature>
<comment type="similarity">
    <text evidence="1 3">Belongs to the type-B carboxylesterase/lipase family.</text>
</comment>
<dbReference type="InterPro" id="IPR050654">
    <property type="entry name" value="AChE-related_enzymes"/>
</dbReference>
<gene>
    <name evidence="5" type="ORF">CVT26_013203</name>
</gene>
<evidence type="ECO:0000256" key="1">
    <source>
        <dbReference type="ARBA" id="ARBA00005964"/>
    </source>
</evidence>
<dbReference type="OrthoDB" id="408631at2759"/>
<dbReference type="PANTHER" id="PTHR43918">
    <property type="entry name" value="ACETYLCHOLINESTERASE"/>
    <property type="match status" value="1"/>
</dbReference>
<keyword evidence="2 3" id="KW-0378">Hydrolase</keyword>
<evidence type="ECO:0000313" key="6">
    <source>
        <dbReference type="Proteomes" id="UP000284706"/>
    </source>
</evidence>
<keyword evidence="6" id="KW-1185">Reference proteome</keyword>
<dbReference type="Pfam" id="PF00135">
    <property type="entry name" value="COesterase"/>
    <property type="match status" value="2"/>
</dbReference>
<feature type="domain" description="Carboxylesterase type B" evidence="4">
    <location>
        <begin position="30"/>
        <end position="343"/>
    </location>
</feature>
<reference evidence="5 6" key="1">
    <citation type="journal article" date="2018" name="Evol. Lett.">
        <title>Horizontal gene cluster transfer increased hallucinogenic mushroom diversity.</title>
        <authorList>
            <person name="Reynolds H.T."/>
            <person name="Vijayakumar V."/>
            <person name="Gluck-Thaler E."/>
            <person name="Korotkin H.B."/>
            <person name="Matheny P.B."/>
            <person name="Slot J.C."/>
        </authorList>
    </citation>
    <scope>NUCLEOTIDE SEQUENCE [LARGE SCALE GENOMIC DNA]</scope>
    <source>
        <strain evidence="5 6">SRW20</strain>
    </source>
</reference>
<evidence type="ECO:0000259" key="4">
    <source>
        <dbReference type="Pfam" id="PF00135"/>
    </source>
</evidence>
<organism evidence="5 6">
    <name type="scientific">Gymnopilus dilepis</name>
    <dbReference type="NCBI Taxonomy" id="231916"/>
    <lineage>
        <taxon>Eukaryota</taxon>
        <taxon>Fungi</taxon>
        <taxon>Dikarya</taxon>
        <taxon>Basidiomycota</taxon>
        <taxon>Agaricomycotina</taxon>
        <taxon>Agaricomycetes</taxon>
        <taxon>Agaricomycetidae</taxon>
        <taxon>Agaricales</taxon>
        <taxon>Agaricineae</taxon>
        <taxon>Hymenogastraceae</taxon>
        <taxon>Gymnopilus</taxon>
    </lineage>
</organism>
<dbReference type="AlphaFoldDB" id="A0A409VWF9"/>
<evidence type="ECO:0000256" key="3">
    <source>
        <dbReference type="RuleBase" id="RU361235"/>
    </source>
</evidence>
<keyword evidence="3" id="KW-0732">Signal</keyword>
<dbReference type="InterPro" id="IPR029058">
    <property type="entry name" value="AB_hydrolase_fold"/>
</dbReference>
<dbReference type="EC" id="3.1.1.-" evidence="3"/>
<feature type="domain" description="Carboxylesterase type B" evidence="4">
    <location>
        <begin position="366"/>
        <end position="473"/>
    </location>
</feature>
<dbReference type="STRING" id="231916.A0A409VWF9"/>
<evidence type="ECO:0000313" key="5">
    <source>
        <dbReference type="EMBL" id="PPQ70604.1"/>
    </source>
</evidence>
<dbReference type="InterPro" id="IPR019826">
    <property type="entry name" value="Carboxylesterase_B_AS"/>
</dbReference>
<dbReference type="Gene3D" id="3.40.50.1820">
    <property type="entry name" value="alpha/beta hydrolase"/>
    <property type="match status" value="2"/>
</dbReference>
<dbReference type="PANTHER" id="PTHR43918:SF4">
    <property type="entry name" value="CARBOXYLIC ESTER HYDROLASE"/>
    <property type="match status" value="1"/>
</dbReference>
<feature type="signal peptide" evidence="3">
    <location>
        <begin position="1"/>
        <end position="19"/>
    </location>
</feature>
<protein>
    <recommendedName>
        <fullName evidence="3">Carboxylic ester hydrolase</fullName>
        <ecNumber evidence="3">3.1.1.-</ecNumber>
    </recommendedName>
</protein>
<comment type="caution">
    <text evidence="5">The sequence shown here is derived from an EMBL/GenBank/DDBJ whole genome shotgun (WGS) entry which is preliminary data.</text>
</comment>
<dbReference type="InterPro" id="IPR002018">
    <property type="entry name" value="CarbesteraseB"/>
</dbReference>
<sequence length="508" mass="54174">MAVFSVIFFSVLILHASFAQIISASSGGLSIKTEQGLVSGTSISRGVRQFLGVPFASAERWEAPSKPSRYSSFRATAFSDSCVQAISPANAIFSQLLGGGGVNVSESEDCLSVNIWAPSLDRKQKTAVLLWVYGGDFQLGTSNNPVYIGQNFVRDNDDITIVTFNYRTNIFGQPNAPQLVKNGVSQNFGMLDLDAAVQWVHDNIAAFGGDPDRISLFGQSAGSSAVDAYTFAHPHDTIIKGVIEESGTMSLINTGTSLNETAWNVVTSSVGCGKTSDASQLACMKRVSFESLKNAVVSTGASFNLVPDNITIFSDTPARALTGNFLKVPLLGGTNLNEADLLVLATELSTTGMALPFITEVTSDLETQARNTAQNRLNAGVATWRYQYQAVFPDISSRPDLRAFHASEISLVFGTYNSSTLAPPTMTEIALSRYIQAAWVAFARNPSKGLLEFGWPIYNRNTSSLVQLGNAANATGMVLTEGRFVDATCASAQQLLGIAGQLSSLVSL</sequence>
<dbReference type="EMBL" id="NHYE01005535">
    <property type="protein sequence ID" value="PPQ70604.1"/>
    <property type="molecule type" value="Genomic_DNA"/>
</dbReference>
<evidence type="ECO:0000256" key="2">
    <source>
        <dbReference type="ARBA" id="ARBA00022801"/>
    </source>
</evidence>
<dbReference type="InParanoid" id="A0A409VWF9"/>